<dbReference type="AlphaFoldDB" id="A0A1H5QNU2"/>
<keyword evidence="2" id="KW-1185">Reference proteome</keyword>
<protein>
    <recommendedName>
        <fullName evidence="3">SseB protein N-terminal domain-containing protein</fullName>
    </recommendedName>
</protein>
<organism evidence="1 2">
    <name type="scientific">Amycolatopsis pretoriensis</name>
    <dbReference type="NCBI Taxonomy" id="218821"/>
    <lineage>
        <taxon>Bacteria</taxon>
        <taxon>Bacillati</taxon>
        <taxon>Actinomycetota</taxon>
        <taxon>Actinomycetes</taxon>
        <taxon>Pseudonocardiales</taxon>
        <taxon>Pseudonocardiaceae</taxon>
        <taxon>Amycolatopsis</taxon>
    </lineage>
</organism>
<evidence type="ECO:0000313" key="1">
    <source>
        <dbReference type="EMBL" id="SEF27756.1"/>
    </source>
</evidence>
<proteinExistence type="predicted"/>
<gene>
    <name evidence="1" type="ORF">SAMN05421837_1031023</name>
</gene>
<evidence type="ECO:0000313" key="2">
    <source>
        <dbReference type="Proteomes" id="UP000198878"/>
    </source>
</evidence>
<sequence>MAEETEAADTADPTEKRENWFLLMDPAWQPVAENDTPPLSAVVGVWPLDSAGTIGKFRPNPDYEPSDENSPADPLDAVLHLAMRGESQAELLQLMLRETVFDVAMNGDGRPMVTKSPDDIPCVVVVTAEVHRRRINSPEWQRSDLTQLAELLDDGVDALFNPGGAASVRLTGEFLRLTTLLDDDEVDALYSAQPEVHDLKIHALDISSAKS</sequence>
<dbReference type="RefSeq" id="WP_244180271.1">
    <property type="nucleotide sequence ID" value="NZ_FNUJ01000003.1"/>
</dbReference>
<evidence type="ECO:0008006" key="3">
    <source>
        <dbReference type="Google" id="ProtNLM"/>
    </source>
</evidence>
<dbReference type="STRING" id="218821.SAMN05421837_1031023"/>
<dbReference type="NCBIfam" id="NF033532">
    <property type="entry name" value="lone7para_assoc"/>
    <property type="match status" value="1"/>
</dbReference>
<name>A0A1H5QNU2_9PSEU</name>
<dbReference type="Proteomes" id="UP000198878">
    <property type="component" value="Unassembled WGS sequence"/>
</dbReference>
<accession>A0A1H5QNU2</accession>
<dbReference type="InterPro" id="IPR047659">
    <property type="entry name" value="T7SS_assoc"/>
</dbReference>
<reference evidence="2" key="1">
    <citation type="submission" date="2016-10" db="EMBL/GenBank/DDBJ databases">
        <authorList>
            <person name="Varghese N."/>
            <person name="Submissions S."/>
        </authorList>
    </citation>
    <scope>NUCLEOTIDE SEQUENCE [LARGE SCALE GENOMIC DNA]</scope>
    <source>
        <strain evidence="2">DSM 44654</strain>
    </source>
</reference>
<dbReference type="EMBL" id="FNUJ01000003">
    <property type="protein sequence ID" value="SEF27756.1"/>
    <property type="molecule type" value="Genomic_DNA"/>
</dbReference>